<gene>
    <name evidence="9" type="primary">fabD</name>
    <name evidence="9" type="ORF">RGQ30_15310</name>
</gene>
<protein>
    <recommendedName>
        <fullName evidence="2 6">Malonyl CoA-acyl carrier protein transacylase</fullName>
        <ecNumber evidence="1 6">2.3.1.39</ecNumber>
    </recommendedName>
</protein>
<keyword evidence="4 6" id="KW-0012">Acyltransferase</keyword>
<dbReference type="InterPro" id="IPR016035">
    <property type="entry name" value="Acyl_Trfase/lysoPLipase"/>
</dbReference>
<evidence type="ECO:0000256" key="5">
    <source>
        <dbReference type="ARBA" id="ARBA00048462"/>
    </source>
</evidence>
<dbReference type="SUPFAM" id="SSF52151">
    <property type="entry name" value="FabD/lysophospholipase-like"/>
    <property type="match status" value="1"/>
</dbReference>
<comment type="similarity">
    <text evidence="6">Belongs to the fabD family.</text>
</comment>
<evidence type="ECO:0000256" key="2">
    <source>
        <dbReference type="ARBA" id="ARBA00018953"/>
    </source>
</evidence>
<dbReference type="PANTHER" id="PTHR42681:SF1">
    <property type="entry name" value="MALONYL-COA-ACYL CARRIER PROTEIN TRANSACYLASE, MITOCHONDRIAL"/>
    <property type="match status" value="1"/>
</dbReference>
<feature type="active site" evidence="7">
    <location>
        <position position="211"/>
    </location>
</feature>
<dbReference type="PIRSF" id="PIRSF000446">
    <property type="entry name" value="Mct"/>
    <property type="match status" value="1"/>
</dbReference>
<evidence type="ECO:0000259" key="8">
    <source>
        <dbReference type="SMART" id="SM00827"/>
    </source>
</evidence>
<dbReference type="AlphaFoldDB" id="A0AA86J6W5"/>
<dbReference type="InterPro" id="IPR016036">
    <property type="entry name" value="Malonyl_transacylase_ACP-bd"/>
</dbReference>
<dbReference type="InterPro" id="IPR014043">
    <property type="entry name" value="Acyl_transferase_dom"/>
</dbReference>
<accession>A0AA86J6W5</accession>
<dbReference type="GO" id="GO:0004314">
    <property type="term" value="F:[acyl-carrier-protein] S-malonyltransferase activity"/>
    <property type="evidence" value="ECO:0007669"/>
    <property type="project" value="UniProtKB-EC"/>
</dbReference>
<dbReference type="InterPro" id="IPR001227">
    <property type="entry name" value="Ac_transferase_dom_sf"/>
</dbReference>
<dbReference type="Gene3D" id="3.30.70.250">
    <property type="entry name" value="Malonyl-CoA ACP transacylase, ACP-binding"/>
    <property type="match status" value="1"/>
</dbReference>
<evidence type="ECO:0000256" key="3">
    <source>
        <dbReference type="ARBA" id="ARBA00022679"/>
    </source>
</evidence>
<dbReference type="EMBL" id="AP028947">
    <property type="protein sequence ID" value="BET26030.1"/>
    <property type="molecule type" value="Genomic_DNA"/>
</dbReference>
<keyword evidence="10" id="KW-1185">Reference proteome</keyword>
<keyword evidence="3 6" id="KW-0808">Transferase</keyword>
<proteinExistence type="inferred from homology"/>
<dbReference type="Pfam" id="PF00698">
    <property type="entry name" value="Acyl_transf_1"/>
    <property type="match status" value="1"/>
</dbReference>
<dbReference type="NCBIfam" id="TIGR00128">
    <property type="entry name" value="fabD"/>
    <property type="match status" value="1"/>
</dbReference>
<evidence type="ECO:0000256" key="6">
    <source>
        <dbReference type="PIRNR" id="PIRNR000446"/>
    </source>
</evidence>
<feature type="active site" evidence="7">
    <location>
        <position position="101"/>
    </location>
</feature>
<organism evidence="9 10">
    <name type="scientific">Limnobacter thiooxidans</name>
    <dbReference type="NCBI Taxonomy" id="131080"/>
    <lineage>
        <taxon>Bacteria</taxon>
        <taxon>Pseudomonadati</taxon>
        <taxon>Pseudomonadota</taxon>
        <taxon>Betaproteobacteria</taxon>
        <taxon>Burkholderiales</taxon>
        <taxon>Burkholderiaceae</taxon>
        <taxon>Limnobacter</taxon>
    </lineage>
</organism>
<evidence type="ECO:0000256" key="4">
    <source>
        <dbReference type="ARBA" id="ARBA00023315"/>
    </source>
</evidence>
<name>A0AA86J6W5_9BURK</name>
<dbReference type="FunFam" id="3.30.70.250:FF:000001">
    <property type="entry name" value="Malonyl CoA-acyl carrier protein transacylase"/>
    <property type="match status" value="1"/>
</dbReference>
<dbReference type="SUPFAM" id="SSF55048">
    <property type="entry name" value="Probable ACP-binding domain of malonyl-CoA ACP transacylase"/>
    <property type="match status" value="1"/>
</dbReference>
<comment type="catalytic activity">
    <reaction evidence="5 6">
        <text>holo-[ACP] + malonyl-CoA = malonyl-[ACP] + CoA</text>
        <dbReference type="Rhea" id="RHEA:41792"/>
        <dbReference type="Rhea" id="RHEA-COMP:9623"/>
        <dbReference type="Rhea" id="RHEA-COMP:9685"/>
        <dbReference type="ChEBI" id="CHEBI:57287"/>
        <dbReference type="ChEBI" id="CHEBI:57384"/>
        <dbReference type="ChEBI" id="CHEBI:64479"/>
        <dbReference type="ChEBI" id="CHEBI:78449"/>
        <dbReference type="EC" id="2.3.1.39"/>
    </reaction>
</comment>
<dbReference type="Proteomes" id="UP001329151">
    <property type="component" value="Chromosome"/>
</dbReference>
<evidence type="ECO:0000313" key="10">
    <source>
        <dbReference type="Proteomes" id="UP001329151"/>
    </source>
</evidence>
<sequence length="320" mass="32867">MNSSNMIKKIAFLFPGQGSQSVGMLNAFKTAPSTAGLYASAMLEAEQSLGQNLGELIENGPAESLNLTVNTQPAMLLADTLVLRAWIAAGGSAPDLAAGHSLGEYAALVAAGVLSLSEGLALVRIRAQAMQEAVPVGQGGMAAILGLSDEQVKQACLQASVDGEVAEAVNFNAPSQVVIAGSAHGVKSACEAAKALGAKRALELPVSAPFHSSLMKPASVKLAAALGQKKFSTAAFPVYNNIDVAVESDPARIQDALVRQAYGPVRWVETIQAMTSAGTTLFVECGPGKVLAGLVKRISDVPVVNIYDPDSIQAALTAEQ</sequence>
<dbReference type="InterPro" id="IPR004410">
    <property type="entry name" value="Malonyl_CoA-ACP_transAc_FabD"/>
</dbReference>
<dbReference type="GO" id="GO:0005829">
    <property type="term" value="C:cytosol"/>
    <property type="evidence" value="ECO:0007669"/>
    <property type="project" value="TreeGrafter"/>
</dbReference>
<dbReference type="GO" id="GO:0006633">
    <property type="term" value="P:fatty acid biosynthetic process"/>
    <property type="evidence" value="ECO:0007669"/>
    <property type="project" value="TreeGrafter"/>
</dbReference>
<dbReference type="InterPro" id="IPR024925">
    <property type="entry name" value="Malonyl_CoA-ACP_transAc"/>
</dbReference>
<dbReference type="PANTHER" id="PTHR42681">
    <property type="entry name" value="MALONYL-COA-ACYL CARRIER PROTEIN TRANSACYLASE, MITOCHONDRIAL"/>
    <property type="match status" value="1"/>
</dbReference>
<evidence type="ECO:0000256" key="7">
    <source>
        <dbReference type="PIRSR" id="PIRSR000446-1"/>
    </source>
</evidence>
<dbReference type="Gene3D" id="3.40.366.10">
    <property type="entry name" value="Malonyl-Coenzyme A Acyl Carrier Protein, domain 2"/>
    <property type="match status" value="1"/>
</dbReference>
<dbReference type="InterPro" id="IPR050858">
    <property type="entry name" value="Mal-CoA-ACP_Trans/PKS_FabD"/>
</dbReference>
<reference evidence="9 10" key="1">
    <citation type="submission" date="2023-10" db="EMBL/GenBank/DDBJ databases">
        <title>Complete Genome Sequence of Limnobacter thiooxidans CS-K2T, Isolated from freshwater lake sediments in Bavaria, Germany.</title>
        <authorList>
            <person name="Naruki M."/>
            <person name="Watanabe A."/>
            <person name="Warashina T."/>
            <person name="Morita T."/>
            <person name="Arakawa K."/>
        </authorList>
    </citation>
    <scope>NUCLEOTIDE SEQUENCE [LARGE SCALE GENOMIC DNA]</scope>
    <source>
        <strain evidence="9 10">CS-K2</strain>
    </source>
</reference>
<dbReference type="KEGG" id="lto:RGQ30_15310"/>
<dbReference type="SMART" id="SM00827">
    <property type="entry name" value="PKS_AT"/>
    <property type="match status" value="1"/>
</dbReference>
<evidence type="ECO:0000313" key="9">
    <source>
        <dbReference type="EMBL" id="BET26030.1"/>
    </source>
</evidence>
<evidence type="ECO:0000256" key="1">
    <source>
        <dbReference type="ARBA" id="ARBA00013258"/>
    </source>
</evidence>
<feature type="domain" description="Malonyl-CoA:ACP transacylase (MAT)" evidence="8">
    <location>
        <begin position="13"/>
        <end position="320"/>
    </location>
</feature>
<dbReference type="EC" id="2.3.1.39" evidence="1 6"/>